<dbReference type="RefSeq" id="WP_204200533.1">
    <property type="nucleotide sequence ID" value="NZ_JAFEMC010000008.1"/>
</dbReference>
<dbReference type="InterPro" id="IPR006620">
    <property type="entry name" value="Pro_4_hyd_alph"/>
</dbReference>
<keyword evidence="3" id="KW-0847">Vitamin C</keyword>
<evidence type="ECO:0000256" key="6">
    <source>
        <dbReference type="ARBA" id="ARBA00023004"/>
    </source>
</evidence>
<evidence type="ECO:0000313" key="9">
    <source>
        <dbReference type="Proteomes" id="UP000763641"/>
    </source>
</evidence>
<comment type="caution">
    <text evidence="8">The sequence shown here is derived from an EMBL/GenBank/DDBJ whole genome shotgun (WGS) entry which is preliminary data.</text>
</comment>
<evidence type="ECO:0000256" key="1">
    <source>
        <dbReference type="ARBA" id="ARBA00001961"/>
    </source>
</evidence>
<protein>
    <submittedName>
        <fullName evidence="8">2OG-Fe(II) oxygenase</fullName>
    </submittedName>
</protein>
<reference evidence="8 9" key="1">
    <citation type="submission" date="2020-12" db="EMBL/GenBank/DDBJ databases">
        <title>Sphingomonas sp.</title>
        <authorList>
            <person name="Kim M.K."/>
        </authorList>
    </citation>
    <scope>NUCLEOTIDE SEQUENCE [LARGE SCALE GENOMIC DNA]</scope>
    <source>
        <strain evidence="8 9">BT552</strain>
    </source>
</reference>
<keyword evidence="5" id="KW-0560">Oxidoreductase</keyword>
<comment type="cofactor">
    <cofactor evidence="1">
        <name>L-ascorbate</name>
        <dbReference type="ChEBI" id="CHEBI:38290"/>
    </cofactor>
</comment>
<keyword evidence="9" id="KW-1185">Reference proteome</keyword>
<dbReference type="Pfam" id="PF13661">
    <property type="entry name" value="2OG-FeII_Oxy_4"/>
    <property type="match status" value="1"/>
</dbReference>
<evidence type="ECO:0000259" key="7">
    <source>
        <dbReference type="PROSITE" id="PS51471"/>
    </source>
</evidence>
<dbReference type="PROSITE" id="PS51471">
    <property type="entry name" value="FE2OG_OXY"/>
    <property type="match status" value="1"/>
</dbReference>
<keyword evidence="6" id="KW-0408">Iron</keyword>
<dbReference type="Gene3D" id="2.60.120.620">
    <property type="entry name" value="q2cbj1_9rhob like domain"/>
    <property type="match status" value="1"/>
</dbReference>
<proteinExistence type="predicted"/>
<keyword evidence="2" id="KW-0479">Metal-binding</keyword>
<dbReference type="InterPro" id="IPR039558">
    <property type="entry name" value="TPA1/OFD1_N"/>
</dbReference>
<gene>
    <name evidence="8" type="ORF">ILT43_18815</name>
</gene>
<sequence>MSSPPFALNPALDATALAARFARDGRLQIVDILAPESATMLHAMLRERTDWRQVLNSGGRVMELDRATRAAMSEEQRAALDTAVYAAARAGFQYRYETIRVPDDEAARRTSDDPLAAFASWLSSGKPRAFLRMVTGADGIDFADAQATAYAPGDFLTGHDDAVAGRHRHAAYVLSLNPMWRTEWGGLLLFHAGDDGWAQAVEPRFNTLNLFRVPQMHSVSEVTRAAAYRRYSITGWLRGQ</sequence>
<dbReference type="EMBL" id="JAFEMC010000008">
    <property type="protein sequence ID" value="MBM6578437.1"/>
    <property type="molecule type" value="Genomic_DNA"/>
</dbReference>
<evidence type="ECO:0000313" key="8">
    <source>
        <dbReference type="EMBL" id="MBM6578437.1"/>
    </source>
</evidence>
<dbReference type="PANTHER" id="PTHR12117:SF0">
    <property type="entry name" value="PROLYL 3-HYDROXYLASE OGFOD1"/>
    <property type="match status" value="1"/>
</dbReference>
<dbReference type="SMART" id="SM00702">
    <property type="entry name" value="P4Hc"/>
    <property type="match status" value="1"/>
</dbReference>
<evidence type="ECO:0000256" key="3">
    <source>
        <dbReference type="ARBA" id="ARBA00022896"/>
    </source>
</evidence>
<keyword evidence="4" id="KW-0223">Dioxygenase</keyword>
<evidence type="ECO:0000256" key="5">
    <source>
        <dbReference type="ARBA" id="ARBA00023002"/>
    </source>
</evidence>
<name>A0ABS2DBY9_9SPHN</name>
<dbReference type="PANTHER" id="PTHR12117">
    <property type="entry name" value="HISTONE ACETYLTRANSFERASE COMPLEX"/>
    <property type="match status" value="1"/>
</dbReference>
<dbReference type="Proteomes" id="UP000763641">
    <property type="component" value="Unassembled WGS sequence"/>
</dbReference>
<accession>A0ABS2DBY9</accession>
<evidence type="ECO:0000256" key="2">
    <source>
        <dbReference type="ARBA" id="ARBA00022723"/>
    </source>
</evidence>
<organism evidence="8 9">
    <name type="scientific">Sphingomonas longa</name>
    <dbReference type="NCBI Taxonomy" id="2778730"/>
    <lineage>
        <taxon>Bacteria</taxon>
        <taxon>Pseudomonadati</taxon>
        <taxon>Pseudomonadota</taxon>
        <taxon>Alphaproteobacteria</taxon>
        <taxon>Sphingomonadales</taxon>
        <taxon>Sphingomonadaceae</taxon>
        <taxon>Sphingomonas</taxon>
    </lineage>
</organism>
<feature type="domain" description="Fe2OG dioxygenase" evidence="7">
    <location>
        <begin position="141"/>
        <end position="239"/>
    </location>
</feature>
<evidence type="ECO:0000256" key="4">
    <source>
        <dbReference type="ARBA" id="ARBA00022964"/>
    </source>
</evidence>
<dbReference type="InterPro" id="IPR005123">
    <property type="entry name" value="Oxoglu/Fe-dep_dioxygenase_dom"/>
</dbReference>
<dbReference type="InterPro" id="IPR051842">
    <property type="entry name" value="uS12_prolyl_hydroxylase"/>
</dbReference>